<dbReference type="EMBL" id="JRYB01000001">
    <property type="protein sequence ID" value="OIJ41122.1"/>
    <property type="molecule type" value="Genomic_DNA"/>
</dbReference>
<dbReference type="PANTHER" id="PTHR35340">
    <property type="entry name" value="PQQ ENZYME REPEAT PROTEIN-RELATED"/>
    <property type="match status" value="1"/>
</dbReference>
<feature type="signal peptide" evidence="1">
    <location>
        <begin position="1"/>
        <end position="22"/>
    </location>
</feature>
<keyword evidence="1" id="KW-0732">Signal</keyword>
<dbReference type="InterPro" id="IPR010262">
    <property type="entry name" value="Arylsulfotransferase_bact"/>
</dbReference>
<feature type="chain" id="PRO_5012706832" evidence="1">
    <location>
        <begin position="23"/>
        <end position="505"/>
    </location>
</feature>
<dbReference type="PROSITE" id="PS51257">
    <property type="entry name" value="PROKAR_LIPOPROTEIN"/>
    <property type="match status" value="1"/>
</dbReference>
<evidence type="ECO:0000313" key="2">
    <source>
        <dbReference type="EMBL" id="OIJ41122.1"/>
    </source>
</evidence>
<dbReference type="PANTHER" id="PTHR35340:SF5">
    <property type="entry name" value="ASST-DOMAIN-CONTAINING PROTEIN"/>
    <property type="match status" value="1"/>
</dbReference>
<name>A0A1S2N9W3_9BURK</name>
<gene>
    <name evidence="2" type="ORF">LO55_4558</name>
</gene>
<protein>
    <submittedName>
        <fullName evidence="2">Arylsulfotransferase family protein</fullName>
    </submittedName>
</protein>
<sequence length="505" mass="54900">MNALMKSLTTLLLWILMTVLLAACGSDDDGSQAERAGIGAIDQAAGATPFVAQLSYTLDNFAHLDSVRYTIAGRPGSHSLPVAVTYDHAWLGRRAAWDPSARRIAFPVFGLYASHLNELTLTTRFRDGSTHVAQVALATGPYTGPATVYATPQVRTARGAASPGVEYMLIKNGVTMPVILDSDGQMRWAGAAPGSSFSSLFSDDAFYVGDQDAPLLHQVDVDGSVRSSRLDDTRFTNFHHELARGKTGFLAELDALVGGVQLVESILAEIDISGRVLKEWDLGQIFRAAMRAGGDNPDNFVRDGIDWFHMNSAIYDAHDNSLLISSRENFVVKLDYETGAIRWLLGDTSKHWYVNYPSLRALALRVTEGKAPIGQHSLSIAPNRELIMFNNGLASLNPPPGAPAGENRSYSTPSRYAIDETARTAREVWTWDGDRKLLSNVCSSAYEGAAGRYLMAYAALEANTLARLIAVDSAGQVAFDYAYPTTACNTVFIAQPLRLEDLRLR</sequence>
<evidence type="ECO:0000256" key="1">
    <source>
        <dbReference type="SAM" id="SignalP"/>
    </source>
</evidence>
<dbReference type="Proteomes" id="UP000180246">
    <property type="component" value="Unassembled WGS sequence"/>
</dbReference>
<dbReference type="InterPro" id="IPR053143">
    <property type="entry name" value="Arylsulfate_ST"/>
</dbReference>
<dbReference type="GO" id="GO:0004062">
    <property type="term" value="F:aryl sulfotransferase activity"/>
    <property type="evidence" value="ECO:0007669"/>
    <property type="project" value="InterPro"/>
</dbReference>
<dbReference type="Pfam" id="PF05935">
    <property type="entry name" value="Arylsulfotrans"/>
    <property type="match status" value="1"/>
</dbReference>
<dbReference type="SUPFAM" id="SSF50998">
    <property type="entry name" value="Quinoprotein alcohol dehydrogenase-like"/>
    <property type="match status" value="1"/>
</dbReference>
<keyword evidence="2" id="KW-0808">Transferase</keyword>
<dbReference type="AlphaFoldDB" id="A0A1S2N9W3"/>
<comment type="caution">
    <text evidence="2">The sequence shown here is derived from an EMBL/GenBank/DDBJ whole genome shotgun (WGS) entry which is preliminary data.</text>
</comment>
<accession>A0A1S2N9W3</accession>
<proteinExistence type="predicted"/>
<evidence type="ECO:0000313" key="3">
    <source>
        <dbReference type="Proteomes" id="UP000180246"/>
    </source>
</evidence>
<organism evidence="2 3">
    <name type="scientific">Massilia timonae</name>
    <dbReference type="NCBI Taxonomy" id="47229"/>
    <lineage>
        <taxon>Bacteria</taxon>
        <taxon>Pseudomonadati</taxon>
        <taxon>Pseudomonadota</taxon>
        <taxon>Betaproteobacteria</taxon>
        <taxon>Burkholderiales</taxon>
        <taxon>Oxalobacteraceae</taxon>
        <taxon>Telluria group</taxon>
        <taxon>Massilia</taxon>
    </lineage>
</organism>
<reference evidence="2 3" key="1">
    <citation type="submission" date="2014-10" db="EMBL/GenBank/DDBJ databases">
        <authorList>
            <person name="Seo M.-J."/>
            <person name="Seok Y.J."/>
            <person name="Cha I.-T."/>
        </authorList>
    </citation>
    <scope>NUCLEOTIDE SEQUENCE [LARGE SCALE GENOMIC DNA]</scope>
    <source>
        <strain evidence="2 3">NEU</strain>
    </source>
</reference>
<dbReference type="InterPro" id="IPR011047">
    <property type="entry name" value="Quinoprotein_ADH-like_sf"/>
</dbReference>